<evidence type="ECO:0000313" key="3">
    <source>
        <dbReference type="Proteomes" id="UP000297866"/>
    </source>
</evidence>
<accession>A0A4R8UJQ9</accession>
<organism evidence="2 3">
    <name type="scientific">Cryobacterium tagatosivorans</name>
    <dbReference type="NCBI Taxonomy" id="1259199"/>
    <lineage>
        <taxon>Bacteria</taxon>
        <taxon>Bacillati</taxon>
        <taxon>Actinomycetota</taxon>
        <taxon>Actinomycetes</taxon>
        <taxon>Micrococcales</taxon>
        <taxon>Microbacteriaceae</taxon>
        <taxon>Cryobacterium</taxon>
    </lineage>
</organism>
<reference evidence="2 3" key="1">
    <citation type="submission" date="2019-03" db="EMBL/GenBank/DDBJ databases">
        <title>Genomics of glacier-inhabiting Cryobacterium strains.</title>
        <authorList>
            <person name="Liu Q."/>
            <person name="Xin Y.-H."/>
        </authorList>
    </citation>
    <scope>NUCLEOTIDE SEQUENCE [LARGE SCALE GENOMIC DNA]</scope>
    <source>
        <strain evidence="2 3">Sr47</strain>
    </source>
</reference>
<dbReference type="RefSeq" id="WP_134488056.1">
    <property type="nucleotide sequence ID" value="NZ_SOEZ01000015.1"/>
</dbReference>
<dbReference type="Proteomes" id="UP000297866">
    <property type="component" value="Unassembled WGS sequence"/>
</dbReference>
<dbReference type="OrthoDB" id="108890at2"/>
<dbReference type="AlphaFoldDB" id="A0A4R8UJQ9"/>
<evidence type="ECO:0000313" key="2">
    <source>
        <dbReference type="EMBL" id="TFB55007.1"/>
    </source>
</evidence>
<keyword evidence="3" id="KW-1185">Reference proteome</keyword>
<dbReference type="InterPro" id="IPR018713">
    <property type="entry name" value="MPAB/Lcp_cat_dom"/>
</dbReference>
<evidence type="ECO:0000259" key="1">
    <source>
        <dbReference type="Pfam" id="PF09995"/>
    </source>
</evidence>
<dbReference type="PANTHER" id="PTHR36151:SF3">
    <property type="entry name" value="ER-BOUND OXYGENASE MPAB_MPAB'_RUBBER OXYGENASE CATALYTIC DOMAIN-CONTAINING PROTEIN"/>
    <property type="match status" value="1"/>
</dbReference>
<dbReference type="GO" id="GO:0016491">
    <property type="term" value="F:oxidoreductase activity"/>
    <property type="evidence" value="ECO:0007669"/>
    <property type="project" value="InterPro"/>
</dbReference>
<proteinExistence type="predicted"/>
<name>A0A4R8UJQ9_9MICO</name>
<feature type="domain" description="ER-bound oxygenase mpaB/mpaB'/Rubber oxygenase catalytic" evidence="1">
    <location>
        <begin position="46"/>
        <end position="263"/>
    </location>
</feature>
<dbReference type="EMBL" id="SOEZ01000015">
    <property type="protein sequence ID" value="TFB55007.1"/>
    <property type="molecule type" value="Genomic_DNA"/>
</dbReference>
<sequence>MGRFADSWRSHLLTTFSGNAEGRPHWVGPIEQGDDAGYFGPDSAAWAVHGGMATMVAGIRALLMQTLHPGAMAGVHDWSRYREDPLGRLGGTIQWLVTVTFADTKLAELESSRVARFHDRVAGTYRDAQGVERPYSAGDPELLSWVHVVFTDAFLACEQLWGGDIPGGADAYVREWATAGELVGVPATPRSERELRAQLAAFSEAGVLKSDERVAEAVRFIRNPPLRRSMMPAYRVMFAGAVASLPEEYRRMLGLRRSRLPVVWATGLVLGAVRMLLGSSSTSEDAARKRIARLDGVASA</sequence>
<comment type="caution">
    <text evidence="2">The sequence shown here is derived from an EMBL/GenBank/DDBJ whole genome shotgun (WGS) entry which is preliminary data.</text>
</comment>
<protein>
    <submittedName>
        <fullName evidence="2">DUF2236 domain-containing protein</fullName>
    </submittedName>
</protein>
<dbReference type="PANTHER" id="PTHR36151">
    <property type="entry name" value="BLR2777 PROTEIN"/>
    <property type="match status" value="1"/>
</dbReference>
<gene>
    <name evidence="2" type="ORF">E3O23_03030</name>
</gene>
<dbReference type="Pfam" id="PF09995">
    <property type="entry name" value="MPAB_Lcp_cat"/>
    <property type="match status" value="1"/>
</dbReference>